<dbReference type="PANTHER" id="PTHR34406:SF1">
    <property type="entry name" value="PROTEIN YCEI"/>
    <property type="match status" value="1"/>
</dbReference>
<evidence type="ECO:0000313" key="3">
    <source>
        <dbReference type="EMBL" id="WFP16688.1"/>
    </source>
</evidence>
<evidence type="ECO:0000313" key="4">
    <source>
        <dbReference type="Proteomes" id="UP001219037"/>
    </source>
</evidence>
<dbReference type="Pfam" id="PF04264">
    <property type="entry name" value="YceI"/>
    <property type="match status" value="1"/>
</dbReference>
<evidence type="ECO:0000259" key="2">
    <source>
        <dbReference type="SMART" id="SM00867"/>
    </source>
</evidence>
<dbReference type="RefSeq" id="WP_278157786.1">
    <property type="nucleotide sequence ID" value="NZ_CP121252.1"/>
</dbReference>
<dbReference type="SMART" id="SM00867">
    <property type="entry name" value="YceI"/>
    <property type="match status" value="1"/>
</dbReference>
<comment type="similarity">
    <text evidence="1">Belongs to the UPF0312 family.</text>
</comment>
<proteinExistence type="inferred from homology"/>
<gene>
    <name evidence="3" type="ORF">P8192_00745</name>
</gene>
<keyword evidence="4" id="KW-1185">Reference proteome</keyword>
<name>A0ABY8H6C7_9MICC</name>
<protein>
    <submittedName>
        <fullName evidence="3">YceI family protein</fullName>
    </submittedName>
</protein>
<dbReference type="InterPro" id="IPR036761">
    <property type="entry name" value="TTHA0802/YceI-like_sf"/>
</dbReference>
<dbReference type="Proteomes" id="UP001219037">
    <property type="component" value="Chromosome"/>
</dbReference>
<sequence length="182" mass="19697">MAQLTAGTWNLDNSHSEVNFIVRHAGISKVRGSFNTVSGTAVVGENFSDAKIDVTIDLASINTRDENRDGHLKSADFFDVENHPHMTFVSTEIKDVDGDEFTLVGDLQILGNTRQVELKGEFGGETVDPFGMTRAGFEAKGEISRKEFGLTWNAALETGGVLVGDKVKIEIDASFVLSSDDA</sequence>
<reference evidence="3 4" key="1">
    <citation type="submission" date="2023-04" db="EMBL/GenBank/DDBJ databases">
        <title>Funneling lignin-derived compounds into biodiesel using alkali-halophilic Citricoccus sp. P2.</title>
        <authorList>
            <person name="Luo C.-B."/>
        </authorList>
    </citation>
    <scope>NUCLEOTIDE SEQUENCE [LARGE SCALE GENOMIC DNA]</scope>
    <source>
        <strain evidence="3 4">P2</strain>
    </source>
</reference>
<dbReference type="Gene3D" id="2.40.128.110">
    <property type="entry name" value="Lipid/polyisoprenoid-binding, YceI-like"/>
    <property type="match status" value="1"/>
</dbReference>
<accession>A0ABY8H6C7</accession>
<dbReference type="InterPro" id="IPR007372">
    <property type="entry name" value="Lipid/polyisoprenoid-bd_YceI"/>
</dbReference>
<feature type="domain" description="Lipid/polyisoprenoid-binding YceI-like" evidence="2">
    <location>
        <begin position="8"/>
        <end position="176"/>
    </location>
</feature>
<dbReference type="SUPFAM" id="SSF101874">
    <property type="entry name" value="YceI-like"/>
    <property type="match status" value="1"/>
</dbReference>
<dbReference type="PANTHER" id="PTHR34406">
    <property type="entry name" value="PROTEIN YCEI"/>
    <property type="match status" value="1"/>
</dbReference>
<evidence type="ECO:0000256" key="1">
    <source>
        <dbReference type="ARBA" id="ARBA00008812"/>
    </source>
</evidence>
<organism evidence="3 4">
    <name type="scientific">Citricoccus muralis</name>
    <dbReference type="NCBI Taxonomy" id="169134"/>
    <lineage>
        <taxon>Bacteria</taxon>
        <taxon>Bacillati</taxon>
        <taxon>Actinomycetota</taxon>
        <taxon>Actinomycetes</taxon>
        <taxon>Micrococcales</taxon>
        <taxon>Micrococcaceae</taxon>
        <taxon>Citricoccus</taxon>
    </lineage>
</organism>
<dbReference type="EMBL" id="CP121252">
    <property type="protein sequence ID" value="WFP16688.1"/>
    <property type="molecule type" value="Genomic_DNA"/>
</dbReference>